<gene>
    <name evidence="3" type="ORF">QIT00_08355</name>
</gene>
<dbReference type="EMBL" id="JASCIS010000006">
    <property type="protein sequence ID" value="MDI3418575.1"/>
    <property type="molecule type" value="Genomic_DNA"/>
</dbReference>
<dbReference type="InterPro" id="IPR050090">
    <property type="entry name" value="Tyrosine_recombinase_XerCD"/>
</dbReference>
<dbReference type="InterPro" id="IPR002104">
    <property type="entry name" value="Integrase_catalytic"/>
</dbReference>
<dbReference type="SUPFAM" id="SSF56349">
    <property type="entry name" value="DNA breaking-rejoining enzymes"/>
    <property type="match status" value="1"/>
</dbReference>
<dbReference type="InterPro" id="IPR013762">
    <property type="entry name" value="Integrase-like_cat_sf"/>
</dbReference>
<dbReference type="InterPro" id="IPR011010">
    <property type="entry name" value="DNA_brk_join_enz"/>
</dbReference>
<evidence type="ECO:0000313" key="4">
    <source>
        <dbReference type="Proteomes" id="UP001237105"/>
    </source>
</evidence>
<feature type="domain" description="Tyr recombinase" evidence="2">
    <location>
        <begin position="233"/>
        <end position="452"/>
    </location>
</feature>
<comment type="caution">
    <text evidence="3">The sequence shown here is derived from an EMBL/GenBank/DDBJ whole genome shotgun (WGS) entry which is preliminary data.</text>
</comment>
<proteinExistence type="predicted"/>
<accession>A0ABT6SSK3</accession>
<dbReference type="CDD" id="cd00397">
    <property type="entry name" value="DNA_BRE_C"/>
    <property type="match status" value="1"/>
</dbReference>
<evidence type="ECO:0000259" key="2">
    <source>
        <dbReference type="PROSITE" id="PS51898"/>
    </source>
</evidence>
<evidence type="ECO:0000313" key="3">
    <source>
        <dbReference type="EMBL" id="MDI3418575.1"/>
    </source>
</evidence>
<keyword evidence="4" id="KW-1185">Reference proteome</keyword>
<dbReference type="PANTHER" id="PTHR30349">
    <property type="entry name" value="PHAGE INTEGRASE-RELATED"/>
    <property type="match status" value="1"/>
</dbReference>
<protein>
    <submittedName>
        <fullName evidence="3">Site-specific integrase</fullName>
    </submittedName>
</protein>
<dbReference type="PANTHER" id="PTHR30349:SF64">
    <property type="entry name" value="PROPHAGE INTEGRASE INTD-RELATED"/>
    <property type="match status" value="1"/>
</dbReference>
<reference evidence="3 4" key="1">
    <citation type="submission" date="2023-05" db="EMBL/GenBank/DDBJ databases">
        <title>Draft genome sequence of Streptomyces sp. B-S-A12 isolated from a cave soil in Thailand.</title>
        <authorList>
            <person name="Chamroensaksri N."/>
            <person name="Muangham S."/>
        </authorList>
    </citation>
    <scope>NUCLEOTIDE SEQUENCE [LARGE SCALE GENOMIC DNA]</scope>
    <source>
        <strain evidence="3 4">B-S-A12</strain>
    </source>
</reference>
<dbReference type="PROSITE" id="PS51898">
    <property type="entry name" value="TYR_RECOMBINASE"/>
    <property type="match status" value="1"/>
</dbReference>
<dbReference type="Gene3D" id="1.10.443.10">
    <property type="entry name" value="Intergrase catalytic core"/>
    <property type="match status" value="1"/>
</dbReference>
<name>A0ABT6SSK3_9ACTN</name>
<evidence type="ECO:0000256" key="1">
    <source>
        <dbReference type="ARBA" id="ARBA00023172"/>
    </source>
</evidence>
<dbReference type="RefSeq" id="WP_282534487.1">
    <property type="nucleotide sequence ID" value="NZ_JASCIS010000006.1"/>
</dbReference>
<keyword evidence="1" id="KW-0233">DNA recombination</keyword>
<dbReference type="Proteomes" id="UP001237105">
    <property type="component" value="Unassembled WGS sequence"/>
</dbReference>
<sequence length="464" mass="52197">METTYDVKVYKILTYKGARKTTYTVRWVVAGKRWREPFDTVALAEGFRSELIQATGKGEAFVIATGLPVSHRSKSASMSWYKFAVQYVDARWSQLGGNSRKNTAKTLTAATIALLRTQPTQFDPVAVRTALREWAFNANRRQDASQDVVTILRWVERNSLPVSSWEDAEKVDDVLQVMDTRLDGKQAAAWSRKRHRRILNVVMKYAIRRRILRTNPLPKGKEATTTTKTTNAVDKRCLINPGQAAGLLGWVRQRPRGGKRLHAFFAVMYYCGPRPEEAVAMRVQDVSLPDAQATDQWCELLIHTATPEVGKQWTDSGEIHEERDLKGRAEGDTRTVPGHPALTRILRQHIDDEELKPGDLLFQGEKSGILAGSVIRRAWRSARKAVLPLHVFESPMGKRVYDLRHTRLTKWLNDGIPPAQVAEWAGNGVPVLLAIYARCVDGQLSDLKKRLEAAGDLEDLPAAD</sequence>
<organism evidence="3 4">
    <name type="scientific">Streptomyces luteolus</name>
    <dbReference type="NCBI Taxonomy" id="3043615"/>
    <lineage>
        <taxon>Bacteria</taxon>
        <taxon>Bacillati</taxon>
        <taxon>Actinomycetota</taxon>
        <taxon>Actinomycetes</taxon>
        <taxon>Kitasatosporales</taxon>
        <taxon>Streptomycetaceae</taxon>
        <taxon>Streptomyces</taxon>
    </lineage>
</organism>